<dbReference type="PROSITE" id="PS00676">
    <property type="entry name" value="SIGMA54_INTERACT_2"/>
    <property type="match status" value="1"/>
</dbReference>
<evidence type="ECO:0000256" key="9">
    <source>
        <dbReference type="ARBA" id="ARBA00023159"/>
    </source>
</evidence>
<evidence type="ECO:0000313" key="14">
    <source>
        <dbReference type="EMBL" id="GAA0580370.1"/>
    </source>
</evidence>
<evidence type="ECO:0000256" key="7">
    <source>
        <dbReference type="ARBA" id="ARBA00023015"/>
    </source>
</evidence>
<name>A0ABN1F211_9PROT</name>
<evidence type="ECO:0000256" key="3">
    <source>
        <dbReference type="ARBA" id="ARBA00015308"/>
    </source>
</evidence>
<dbReference type="Pfam" id="PF01590">
    <property type="entry name" value="GAF"/>
    <property type="match status" value="1"/>
</dbReference>
<keyword evidence="10 12" id="KW-0804">Transcription</keyword>
<dbReference type="Gene3D" id="3.40.50.300">
    <property type="entry name" value="P-loop containing nucleotide triphosphate hydrolases"/>
    <property type="match status" value="1"/>
</dbReference>
<dbReference type="Pfam" id="PF02954">
    <property type="entry name" value="HTH_8"/>
    <property type="match status" value="1"/>
</dbReference>
<dbReference type="PROSITE" id="PS00688">
    <property type="entry name" value="SIGMA54_INTERACT_3"/>
    <property type="match status" value="1"/>
</dbReference>
<keyword evidence="4" id="KW-0547">Nucleotide-binding</keyword>
<dbReference type="PROSITE" id="PS00675">
    <property type="entry name" value="SIGMA54_INTERACT_1"/>
    <property type="match status" value="1"/>
</dbReference>
<gene>
    <name evidence="14" type="primary">nifA</name>
    <name evidence="14" type="ORF">GCM10008942_31590</name>
</gene>
<evidence type="ECO:0000259" key="13">
    <source>
        <dbReference type="PROSITE" id="PS50045"/>
    </source>
</evidence>
<dbReference type="Pfam" id="PF00158">
    <property type="entry name" value="Sigma54_activat"/>
    <property type="match status" value="1"/>
</dbReference>
<evidence type="ECO:0000256" key="5">
    <source>
        <dbReference type="ARBA" id="ARBA00022840"/>
    </source>
</evidence>
<keyword evidence="8 12" id="KW-0238">DNA-binding</keyword>
<dbReference type="PANTHER" id="PTHR32071">
    <property type="entry name" value="TRANSCRIPTIONAL REGULATORY PROTEIN"/>
    <property type="match status" value="1"/>
</dbReference>
<accession>A0ABN1F211</accession>
<comment type="subunit">
    <text evidence="2 12">Interacts with sigma-54.</text>
</comment>
<keyword evidence="6 12" id="KW-0902">Two-component regulatory system</keyword>
<dbReference type="InterPro" id="IPR025944">
    <property type="entry name" value="Sigma_54_int_dom_CS"/>
</dbReference>
<evidence type="ECO:0000256" key="11">
    <source>
        <dbReference type="ARBA" id="ARBA00023231"/>
    </source>
</evidence>
<dbReference type="Gene3D" id="1.10.8.60">
    <property type="match status" value="1"/>
</dbReference>
<evidence type="ECO:0000256" key="12">
    <source>
        <dbReference type="RuleBase" id="RU368029"/>
    </source>
</evidence>
<evidence type="ECO:0000256" key="4">
    <source>
        <dbReference type="ARBA" id="ARBA00022741"/>
    </source>
</evidence>
<keyword evidence="7 12" id="KW-0805">Transcription regulation</keyword>
<evidence type="ECO:0000313" key="15">
    <source>
        <dbReference type="Proteomes" id="UP001499951"/>
    </source>
</evidence>
<protein>
    <recommendedName>
        <fullName evidence="3 12">Nif-specific regulatory protein</fullName>
    </recommendedName>
</protein>
<keyword evidence="9 12" id="KW-0010">Activator</keyword>
<keyword evidence="15" id="KW-1185">Reference proteome</keyword>
<organism evidence="14 15">
    <name type="scientific">Rhizomicrobium electricum</name>
    <dbReference type="NCBI Taxonomy" id="480070"/>
    <lineage>
        <taxon>Bacteria</taxon>
        <taxon>Pseudomonadati</taxon>
        <taxon>Pseudomonadota</taxon>
        <taxon>Alphaproteobacteria</taxon>
        <taxon>Micropepsales</taxon>
        <taxon>Micropepsaceae</taxon>
        <taxon>Rhizomicrobium</taxon>
    </lineage>
</organism>
<dbReference type="InterPro" id="IPR003018">
    <property type="entry name" value="GAF"/>
</dbReference>
<evidence type="ECO:0000256" key="6">
    <source>
        <dbReference type="ARBA" id="ARBA00023012"/>
    </source>
</evidence>
<reference evidence="14 15" key="1">
    <citation type="journal article" date="2019" name="Int. J. Syst. Evol. Microbiol.">
        <title>The Global Catalogue of Microorganisms (GCM) 10K type strain sequencing project: providing services to taxonomists for standard genome sequencing and annotation.</title>
        <authorList>
            <consortium name="The Broad Institute Genomics Platform"/>
            <consortium name="The Broad Institute Genome Sequencing Center for Infectious Disease"/>
            <person name="Wu L."/>
            <person name="Ma J."/>
        </authorList>
    </citation>
    <scope>NUCLEOTIDE SEQUENCE [LARGE SCALE GENOMIC DNA]</scope>
    <source>
        <strain evidence="14 15">JCM 15089</strain>
    </source>
</reference>
<dbReference type="PRINTS" id="PR01590">
    <property type="entry name" value="HTHFIS"/>
</dbReference>
<dbReference type="PROSITE" id="PS50045">
    <property type="entry name" value="SIGMA54_INTERACT_4"/>
    <property type="match status" value="1"/>
</dbReference>
<evidence type="ECO:0000256" key="1">
    <source>
        <dbReference type="ARBA" id="ARBA00002167"/>
    </source>
</evidence>
<evidence type="ECO:0000256" key="8">
    <source>
        <dbReference type="ARBA" id="ARBA00023125"/>
    </source>
</evidence>
<sequence length="530" mass="58104">MAARNRAEMALGGIYEISKLLAAPNRLEPTLSGVLALLSSFLDMRRGLIALLTPDGTAELVVGSGWTEANAKQFFQRLPERAIGQIVVTKMALVVPDVSRDPLFSRSAPEEYRAESGVVSFIGVPIKQGDSVLGTLTIDRVQTSSDHPVPFDSDVRFLTMVANLVGQALRLHKVVAQDRERLLGEQARLAKERNEVKGRSNITVKGIIGHSHALMDVLEKVKRVARSNSTIMLRGETGTGKEMIANAIHNQSPRKNGPFIKLNCAALPESVLESELFGHEKGAFTGALNQRKGRFELAHGGTLFLDEIGEISPSFQAKLLRVLQEGEFERVGGTRTLKVDVRLVCATNRDLEAEVAKGAFRADLYFRLAVVPLFLPPLRDRRDDIAPLAQEFLTRFNHEHGTQLALNPAALAMLESCYFPGNVRELENCIRHTATLARTKLLADGDFPCQKEGCLSAMLWKGVNAEPPHPVMAPTAPEPVEPHGDLDRAHLIDAMEKAGWVQAKAARILGLTPRQIGYALKKQGIPLKKF</sequence>
<keyword evidence="5" id="KW-0067">ATP-binding</keyword>
<dbReference type="CDD" id="cd00009">
    <property type="entry name" value="AAA"/>
    <property type="match status" value="1"/>
</dbReference>
<dbReference type="InterPro" id="IPR002078">
    <property type="entry name" value="Sigma_54_int"/>
</dbReference>
<comment type="caution">
    <text evidence="14">The sequence shown here is derived from an EMBL/GenBank/DDBJ whole genome shotgun (WGS) entry which is preliminary data.</text>
</comment>
<dbReference type="InterPro" id="IPR010113">
    <property type="entry name" value="Nif-specific_regulatory_prot"/>
</dbReference>
<dbReference type="InterPro" id="IPR025943">
    <property type="entry name" value="Sigma_54_int_dom_ATP-bd_2"/>
</dbReference>
<dbReference type="InterPro" id="IPR002197">
    <property type="entry name" value="HTH_Fis"/>
</dbReference>
<dbReference type="SMART" id="SM00382">
    <property type="entry name" value="AAA"/>
    <property type="match status" value="1"/>
</dbReference>
<dbReference type="InterPro" id="IPR029016">
    <property type="entry name" value="GAF-like_dom_sf"/>
</dbReference>
<keyword evidence="11 12" id="KW-0535">Nitrogen fixation</keyword>
<evidence type="ECO:0000256" key="2">
    <source>
        <dbReference type="ARBA" id="ARBA00011135"/>
    </source>
</evidence>
<dbReference type="InterPro" id="IPR025662">
    <property type="entry name" value="Sigma_54_int_dom_ATP-bd_1"/>
</dbReference>
<dbReference type="InterPro" id="IPR003593">
    <property type="entry name" value="AAA+_ATPase"/>
</dbReference>
<dbReference type="InterPro" id="IPR027417">
    <property type="entry name" value="P-loop_NTPase"/>
</dbReference>
<dbReference type="EMBL" id="BAAADD010000008">
    <property type="protein sequence ID" value="GAA0580370.1"/>
    <property type="molecule type" value="Genomic_DNA"/>
</dbReference>
<dbReference type="Gene3D" id="1.10.10.60">
    <property type="entry name" value="Homeodomain-like"/>
    <property type="match status" value="1"/>
</dbReference>
<dbReference type="SUPFAM" id="SSF55781">
    <property type="entry name" value="GAF domain-like"/>
    <property type="match status" value="1"/>
</dbReference>
<evidence type="ECO:0000256" key="10">
    <source>
        <dbReference type="ARBA" id="ARBA00023163"/>
    </source>
</evidence>
<dbReference type="NCBIfam" id="TIGR01817">
    <property type="entry name" value="nifA"/>
    <property type="match status" value="1"/>
</dbReference>
<dbReference type="SUPFAM" id="SSF52540">
    <property type="entry name" value="P-loop containing nucleoside triphosphate hydrolases"/>
    <property type="match status" value="1"/>
</dbReference>
<proteinExistence type="predicted"/>
<dbReference type="PANTHER" id="PTHR32071:SF117">
    <property type="entry name" value="PTS-DEPENDENT DIHYDROXYACETONE KINASE OPERON REGULATORY PROTEIN-RELATED"/>
    <property type="match status" value="1"/>
</dbReference>
<dbReference type="Gene3D" id="3.30.450.40">
    <property type="match status" value="1"/>
</dbReference>
<dbReference type="Proteomes" id="UP001499951">
    <property type="component" value="Unassembled WGS sequence"/>
</dbReference>
<dbReference type="Pfam" id="PF25601">
    <property type="entry name" value="AAA_lid_14"/>
    <property type="match status" value="1"/>
</dbReference>
<comment type="function">
    <text evidence="1 12">Required for activation of most nif operons, which are directly involved in nitrogen fixation.</text>
</comment>
<dbReference type="InterPro" id="IPR058031">
    <property type="entry name" value="AAA_lid_NorR"/>
</dbReference>
<dbReference type="SMART" id="SM00065">
    <property type="entry name" value="GAF"/>
    <property type="match status" value="1"/>
</dbReference>
<feature type="domain" description="Sigma-54 factor interaction" evidence="13">
    <location>
        <begin position="207"/>
        <end position="435"/>
    </location>
</feature>